<dbReference type="EMBL" id="CP034159">
    <property type="protein sequence ID" value="AZI33141.1"/>
    <property type="molecule type" value="Genomic_DNA"/>
</dbReference>
<dbReference type="KEGG" id="ccas:EIB73_08120"/>
<sequence>MAKKGVSAVSGNIIPVVGQKYNYKIASWYPATSASEKNPAKVTWELYKKRKNGKFTSTNIKKIGESDFTFGEAAAGETYRLEAYLYKPEGGGLIITPKPAKTPKINKVELFYVDDTKGTLFSFMEKLRARANCVNMLGKELVFTLWEDDAKGAGHNTSNRAIDAKKAKVNKNGIAVAEFSLTTALMLKAAQGEADCKLEFYVTVEYYKTNKHATNNVNVKNPYPQQSTSRTTSPQTPAKPKAKSSPAAQKPPSKKEEKGIWDSFTDSVSQTGGEIWDWAESLGTAVMEKSPTTPKPEGKGTSEVKKVEKPKEKFEKITGLGKEAVLYISSEIATEIKVNKSDKITSYPDYGGFNGMNEYKEGGKLYCKKLPNGKSAFPLYKMYIYRGSKIGEAVKKLKQDLENQTHENAESTILTVARHAQTNNKDYGKSGPLPPNTITSLYRLRYMQAWNHAKKESFRYRIVSDTTSNLKIVEDISKEVSSGAMTLGNRGSISIDPWKSKDLIGCVGIRASDGTNHSSYSTEIKDLSATNYKYVYHSLNNYLETIVPELTGVYGRRGYSSNGKVIVKPSEFKEEVKVFVLVDNLPEISKDEKLFNEEDARKALRIIHDKYGKDIAVIVEKMYRLETAHFTSKQYKHCGTGGMEVFGSAPYYGWDSTTYKNHPEHTPIGTWSAMEGAGLSGKGGNVQQTNKPKTFVKLPTVLAGMEYKAEYIKRYDGNYARWFNKDNAIAQEAYRESLKGIKPRIVDGF</sequence>
<dbReference type="OrthoDB" id="961266at2"/>
<accession>A0A3G8XWQ8</accession>
<protein>
    <submittedName>
        <fullName evidence="2">Uncharacterized protein</fullName>
    </submittedName>
</protein>
<feature type="compositionally biased region" description="Basic and acidic residues" evidence="1">
    <location>
        <begin position="296"/>
        <end position="307"/>
    </location>
</feature>
<keyword evidence="3" id="KW-1185">Reference proteome</keyword>
<dbReference type="AlphaFoldDB" id="A0A3G8XWQ8"/>
<dbReference type="Proteomes" id="UP000270185">
    <property type="component" value="Chromosome"/>
</dbReference>
<feature type="region of interest" description="Disordered" evidence="1">
    <location>
        <begin position="287"/>
        <end position="307"/>
    </location>
</feature>
<evidence type="ECO:0000256" key="1">
    <source>
        <dbReference type="SAM" id="MobiDB-lite"/>
    </source>
</evidence>
<gene>
    <name evidence="2" type="ORF">EIB73_08120</name>
</gene>
<reference evidence="3" key="1">
    <citation type="submission" date="2018-11" db="EMBL/GenBank/DDBJ databases">
        <title>Proposal to divide the Flavobacteriaceae and reorganize its genera based on Amino Acid Identity values calculated from whole genome sequences.</title>
        <authorList>
            <person name="Nicholson A.C."/>
            <person name="Gulvik C.A."/>
            <person name="Whitney A.M."/>
            <person name="Humrighouse B.W."/>
            <person name="Bell M."/>
            <person name="Holmes B."/>
            <person name="Steigerwalt A.G."/>
            <person name="Villarma A."/>
            <person name="Sheth M."/>
            <person name="Batra D."/>
            <person name="Pryor J."/>
            <person name="Bernardet J.-F."/>
            <person name="Hugo C."/>
            <person name="Kampfer P."/>
            <person name="Newman J.D."/>
            <person name="McQuiston J.R."/>
        </authorList>
    </citation>
    <scope>NUCLEOTIDE SEQUENCE [LARGE SCALE GENOMIC DNA]</scope>
    <source>
        <strain evidence="3">G0081</strain>
    </source>
</reference>
<name>A0A3G8XWQ8_9FLAO</name>
<organism evidence="2 3">
    <name type="scientific">Kaistella carnis</name>
    <dbReference type="NCBI Taxonomy" id="1241979"/>
    <lineage>
        <taxon>Bacteria</taxon>
        <taxon>Pseudomonadati</taxon>
        <taxon>Bacteroidota</taxon>
        <taxon>Flavobacteriia</taxon>
        <taxon>Flavobacteriales</taxon>
        <taxon>Weeksellaceae</taxon>
        <taxon>Chryseobacterium group</taxon>
        <taxon>Kaistella</taxon>
    </lineage>
</organism>
<feature type="compositionally biased region" description="Low complexity" evidence="1">
    <location>
        <begin position="224"/>
        <end position="251"/>
    </location>
</feature>
<proteinExistence type="predicted"/>
<evidence type="ECO:0000313" key="3">
    <source>
        <dbReference type="Proteomes" id="UP000270185"/>
    </source>
</evidence>
<evidence type="ECO:0000313" key="2">
    <source>
        <dbReference type="EMBL" id="AZI33141.1"/>
    </source>
</evidence>
<dbReference type="RefSeq" id="WP_125024343.1">
    <property type="nucleotide sequence ID" value="NZ_CP034159.1"/>
</dbReference>
<feature type="region of interest" description="Disordered" evidence="1">
    <location>
        <begin position="215"/>
        <end position="268"/>
    </location>
</feature>